<dbReference type="AlphaFoldDB" id="A0A2S9Q149"/>
<dbReference type="EMBL" id="PVLV01000061">
    <property type="protein sequence ID" value="PRH80386.1"/>
    <property type="molecule type" value="Genomic_DNA"/>
</dbReference>
<dbReference type="Proteomes" id="UP000239322">
    <property type="component" value="Unassembled WGS sequence"/>
</dbReference>
<evidence type="ECO:0000313" key="1">
    <source>
        <dbReference type="EMBL" id="PRH80386.1"/>
    </source>
</evidence>
<comment type="caution">
    <text evidence="1">The sequence shown here is derived from an EMBL/GenBank/DDBJ whole genome shotgun (WGS) entry which is preliminary data.</text>
</comment>
<evidence type="ECO:0000313" key="2">
    <source>
        <dbReference type="Proteomes" id="UP000239322"/>
    </source>
</evidence>
<gene>
    <name evidence="1" type="ORF">C6N75_04470</name>
</gene>
<proteinExistence type="predicted"/>
<reference evidence="1 2" key="1">
    <citation type="submission" date="2018-03" db="EMBL/GenBank/DDBJ databases">
        <title>Novel Streptomyces sp. from soil.</title>
        <authorList>
            <person name="Tan G.Y.A."/>
            <person name="Lee Z.Y."/>
        </authorList>
    </citation>
    <scope>NUCLEOTIDE SEQUENCE [LARGE SCALE GENOMIC DNA]</scope>
    <source>
        <strain evidence="1 2">ST5x</strain>
    </source>
</reference>
<accession>A0A2S9Q149</accession>
<name>A0A2S9Q149_9ACTN</name>
<protein>
    <submittedName>
        <fullName evidence="1">Uncharacterized protein</fullName>
    </submittedName>
</protein>
<organism evidence="1 2">
    <name type="scientific">Streptomyces solincola</name>
    <dbReference type="NCBI Taxonomy" id="2100817"/>
    <lineage>
        <taxon>Bacteria</taxon>
        <taxon>Bacillati</taxon>
        <taxon>Actinomycetota</taxon>
        <taxon>Actinomycetes</taxon>
        <taxon>Kitasatosporales</taxon>
        <taxon>Streptomycetaceae</taxon>
        <taxon>Streptomyces</taxon>
    </lineage>
</organism>
<keyword evidence="2" id="KW-1185">Reference proteome</keyword>
<sequence>MTASGTGSGTTTCRSPIMQSACVPSLSTSVTLRPGSCTAARRRWSETYRLAPALSPALTSWAATHSSRLTTGS</sequence>